<reference evidence="4 6" key="1">
    <citation type="journal article" date="2016" name="Genome Announc.">
        <title>Draft Genome Sequence of Criibacterium bergeronii gen. nov., sp. nov., Strain CCRI-22567T, Isolated from a Vaginal Sample from a Woman with Bacterial Vaginosis.</title>
        <authorList>
            <person name="Maheux A.F."/>
            <person name="Berube E."/>
            <person name="Boudreau D.K."/>
            <person name="Raymond F."/>
            <person name="Corbeil J."/>
            <person name="Roy P.H."/>
            <person name="Boissinot M."/>
            <person name="Omar R.F."/>
        </authorList>
    </citation>
    <scope>NUCLEOTIDE SEQUENCE [LARGE SCALE GENOMIC DNA]</scope>
    <source>
        <strain evidence="4 6">CCRI-22567</strain>
    </source>
</reference>
<dbReference type="GO" id="GO:0051536">
    <property type="term" value="F:iron-sulfur cluster binding"/>
    <property type="evidence" value="ECO:0007669"/>
    <property type="project" value="InterPro"/>
</dbReference>
<evidence type="ECO:0000256" key="2">
    <source>
        <dbReference type="SAM" id="MobiDB-lite"/>
    </source>
</evidence>
<proteinExistence type="inferred from homology"/>
<dbReference type="PANTHER" id="PTHR10093">
    <property type="entry name" value="IRON-SULFUR CLUSTER ASSEMBLY ENZYME NIFU HOMOLOG"/>
    <property type="match status" value="1"/>
</dbReference>
<evidence type="ECO:0000313" key="6">
    <source>
        <dbReference type="Proteomes" id="UP000093352"/>
    </source>
</evidence>
<accession>A0A371IMZ6</accession>
<feature type="region of interest" description="Disordered" evidence="2">
    <location>
        <begin position="14"/>
        <end position="36"/>
    </location>
</feature>
<comment type="caution">
    <text evidence="4">The sequence shown here is derived from an EMBL/GenBank/DDBJ whole genome shotgun (WGS) entry which is preliminary data.</text>
</comment>
<name>A0A371IMZ6_9FIRM</name>
<gene>
    <name evidence="4" type="ORF">BBG48_001985</name>
    <name evidence="5" type="ORF">FL857_04305</name>
</gene>
<dbReference type="Pfam" id="PF01592">
    <property type="entry name" value="NifU_N"/>
    <property type="match status" value="1"/>
</dbReference>
<dbReference type="RefSeq" id="WP_068914233.1">
    <property type="nucleotide sequence ID" value="NZ_MBEW02000003.1"/>
</dbReference>
<dbReference type="AlphaFoldDB" id="A0A371IMZ6"/>
<evidence type="ECO:0000313" key="4">
    <source>
        <dbReference type="EMBL" id="RDY21865.1"/>
    </source>
</evidence>
<organism evidence="4 6">
    <name type="scientific">Criibacterium bergeronii</name>
    <dbReference type="NCBI Taxonomy" id="1871336"/>
    <lineage>
        <taxon>Bacteria</taxon>
        <taxon>Bacillati</taxon>
        <taxon>Bacillota</taxon>
        <taxon>Clostridia</taxon>
        <taxon>Peptostreptococcales</taxon>
        <taxon>Filifactoraceae</taxon>
        <taxon>Criibacterium</taxon>
    </lineage>
</organism>
<evidence type="ECO:0000313" key="7">
    <source>
        <dbReference type="Proteomes" id="UP000319424"/>
    </source>
</evidence>
<dbReference type="CDD" id="cd06664">
    <property type="entry name" value="IscU_like"/>
    <property type="match status" value="1"/>
</dbReference>
<dbReference type="FunFam" id="3.90.1010.10:FF:000002">
    <property type="entry name" value="Iron-sulfur cluster assembly scaffold protein NifU"/>
    <property type="match status" value="1"/>
</dbReference>
<evidence type="ECO:0000313" key="5">
    <source>
        <dbReference type="EMBL" id="TRW27796.1"/>
    </source>
</evidence>
<dbReference type="GO" id="GO:0005506">
    <property type="term" value="F:iron ion binding"/>
    <property type="evidence" value="ECO:0007669"/>
    <property type="project" value="InterPro"/>
</dbReference>
<reference evidence="4" key="2">
    <citation type="submission" date="2018-07" db="EMBL/GenBank/DDBJ databases">
        <authorList>
            <person name="Quirk P.G."/>
            <person name="Krulwich T.A."/>
        </authorList>
    </citation>
    <scope>NUCLEOTIDE SEQUENCE</scope>
    <source>
        <strain evidence="4">CCRI-22567</strain>
    </source>
</reference>
<dbReference type="Gene3D" id="3.90.1010.10">
    <property type="match status" value="1"/>
</dbReference>
<dbReference type="SUPFAM" id="SSF82649">
    <property type="entry name" value="SufE/NifU"/>
    <property type="match status" value="1"/>
</dbReference>
<dbReference type="STRING" id="1871336.BBG48_07435"/>
<feature type="domain" description="NIF system FeS cluster assembly NifU N-terminal" evidence="3">
    <location>
        <begin position="7"/>
        <end position="96"/>
    </location>
</feature>
<dbReference type="Proteomes" id="UP000093352">
    <property type="component" value="Unassembled WGS sequence"/>
</dbReference>
<dbReference type="EMBL" id="MBEW02000003">
    <property type="protein sequence ID" value="RDY21865.1"/>
    <property type="molecule type" value="Genomic_DNA"/>
</dbReference>
<keyword evidence="6" id="KW-1185">Reference proteome</keyword>
<dbReference type="EMBL" id="VJXW01000004">
    <property type="protein sequence ID" value="TRW27796.1"/>
    <property type="molecule type" value="Genomic_DNA"/>
</dbReference>
<dbReference type="NCBIfam" id="TIGR01994">
    <property type="entry name" value="SUF_scaf_2"/>
    <property type="match status" value="1"/>
</dbReference>
<dbReference type="OrthoDB" id="9804157at2"/>
<evidence type="ECO:0000256" key="1">
    <source>
        <dbReference type="ARBA" id="ARBA00006420"/>
    </source>
</evidence>
<protein>
    <submittedName>
        <fullName evidence="4">SUF system NifU family Fe-S cluster assembly protein</fullName>
    </submittedName>
</protein>
<sequence>MNLEEIYKQTIVEHSRSKKNKHDLENPTFTEKGHNPSCGDDITLQVELSEDKKIVKDLAFTGIGCAISQASASMMCDLLRGKSVEEAKELAQTFIGMIRREITDEEELEKLDDALALQNISNMPARVKCALLAWHTFDDLVENDIKNK</sequence>
<dbReference type="InterPro" id="IPR002871">
    <property type="entry name" value="NIF_FeS_clus_asmbl_NifU_N"/>
</dbReference>
<dbReference type="GO" id="GO:0016226">
    <property type="term" value="P:iron-sulfur cluster assembly"/>
    <property type="evidence" value="ECO:0007669"/>
    <property type="project" value="InterPro"/>
</dbReference>
<comment type="similarity">
    <text evidence="1">Belongs to the NifU family.</text>
</comment>
<evidence type="ECO:0000259" key="3">
    <source>
        <dbReference type="Pfam" id="PF01592"/>
    </source>
</evidence>
<reference evidence="5 7" key="3">
    <citation type="submission" date="2019-07" db="EMBL/GenBank/DDBJ databases">
        <title>Criibacterium bergeronii gen. nov., sp. nov. isolated from human clinical samples.</title>
        <authorList>
            <person name="Maheux A.F."/>
            <person name="Boudreau D.K."/>
            <person name="Berube E."/>
            <person name="Brodeur S."/>
            <person name="Bernard K.A."/>
            <person name="Abed J.Y."/>
            <person name="Ducrey E."/>
            <person name="Guay E.F."/>
            <person name="Raymond F."/>
            <person name="Corbeil J."/>
            <person name="Domingo M.-C."/>
            <person name="Roy P.H."/>
            <person name="Boissinot M."/>
            <person name="Tocheva E.I."/>
            <person name="Omar R.F."/>
        </authorList>
    </citation>
    <scope>NUCLEOTIDE SEQUENCE [LARGE SCALE GENOMIC DNA]</scope>
    <source>
        <strain evidence="5 7">CCRI-24246</strain>
    </source>
</reference>
<dbReference type="Proteomes" id="UP000319424">
    <property type="component" value="Unassembled WGS sequence"/>
</dbReference>